<evidence type="ECO:0008006" key="4">
    <source>
        <dbReference type="Google" id="ProtNLM"/>
    </source>
</evidence>
<evidence type="ECO:0000313" key="2">
    <source>
        <dbReference type="EMBL" id="NEY71274.1"/>
    </source>
</evidence>
<dbReference type="EMBL" id="JAAIWM010000002">
    <property type="protein sequence ID" value="NEY71274.1"/>
    <property type="molecule type" value="Genomic_DNA"/>
</dbReference>
<reference evidence="2 3" key="1">
    <citation type="submission" date="2020-02" db="EMBL/GenBank/DDBJ databases">
        <title>Bacillus aquiflavi sp. nov., isolated from yellow water of strong flavor Chinese baijiu in Yibin region of China.</title>
        <authorList>
            <person name="Xie J."/>
        </authorList>
    </citation>
    <scope>NUCLEOTIDE SEQUENCE [LARGE SCALE GENOMIC DNA]</scope>
    <source>
        <strain evidence="2 3">SA4</strain>
    </source>
</reference>
<proteinExistence type="predicted"/>
<protein>
    <recommendedName>
        <fullName evidence="4">GerMN domain-containing protein</fullName>
    </recommendedName>
</protein>
<comment type="caution">
    <text evidence="2">The sequence shown here is derived from an EMBL/GenBank/DDBJ whole genome shotgun (WGS) entry which is preliminary data.</text>
</comment>
<dbReference type="RefSeq" id="WP_163178737.1">
    <property type="nucleotide sequence ID" value="NZ_JAAIWM010000002.1"/>
</dbReference>
<sequence>MKKSEWSDKQLEELLEQLPQVKDRQTPDELYRKINARMQDEQVRRKSPKVWVLPSIAAVAAVLLIMVMGPSFLNGTGGTQDSAIEESASESETAALENSSLADDETGIASTEESTELRMATQEINHLVIQDAETYVTLGIPSIGANTIIPVTYMYDDPNTSSLDLVNQLFDQFPYEEFGLSGSLLSEVTFEEMEGNKVLVTVPTDFTVNGSAQSQALYEGIQETLRWMNYSEAILKKEDGSQVELDNYGPIDPIPLSPTMNQGYFLHITETGSTYIVPSSPQSSGLTSIEEAFNAMKTNVDNFELQPSIPADLTIETSELDADSLSVTFPENMINQEDLSHDLMIKAILLTAKEFGYADVTFVNTPEIMAGLQLEVNGEPNPIPVPKALNQIYFPISE</sequence>
<feature type="transmembrane region" description="Helical" evidence="1">
    <location>
        <begin position="50"/>
        <end position="73"/>
    </location>
</feature>
<dbReference type="Proteomes" id="UP000481043">
    <property type="component" value="Unassembled WGS sequence"/>
</dbReference>
<keyword evidence="3" id="KW-1185">Reference proteome</keyword>
<evidence type="ECO:0000313" key="3">
    <source>
        <dbReference type="Proteomes" id="UP000481043"/>
    </source>
</evidence>
<name>A0A6M0Q4V5_9BACI</name>
<organism evidence="2 3">
    <name type="scientific">Bacillus mesophilus</name>
    <dbReference type="NCBI Taxonomy" id="1808955"/>
    <lineage>
        <taxon>Bacteria</taxon>
        <taxon>Bacillati</taxon>
        <taxon>Bacillota</taxon>
        <taxon>Bacilli</taxon>
        <taxon>Bacillales</taxon>
        <taxon>Bacillaceae</taxon>
        <taxon>Bacillus</taxon>
    </lineage>
</organism>
<keyword evidence="1" id="KW-0812">Transmembrane</keyword>
<keyword evidence="1" id="KW-0472">Membrane</keyword>
<accession>A0A6M0Q4V5</accession>
<keyword evidence="1" id="KW-1133">Transmembrane helix</keyword>
<dbReference type="AlphaFoldDB" id="A0A6M0Q4V5"/>
<gene>
    <name evidence="2" type="ORF">G4D63_05910</name>
</gene>
<evidence type="ECO:0000256" key="1">
    <source>
        <dbReference type="SAM" id="Phobius"/>
    </source>
</evidence>